<dbReference type="UniPathway" id="UPA00060"/>
<dbReference type="PANTHER" id="PTHR43198:SF2">
    <property type="entry name" value="SI:CH1073-67J19.1-RELATED"/>
    <property type="match status" value="1"/>
</dbReference>
<dbReference type="InterPro" id="IPR016084">
    <property type="entry name" value="Haem_Oase-like_multi-hlx"/>
</dbReference>
<organism evidence="4 5">
    <name type="scientific">Ktedonosporobacter rubrisoli</name>
    <dbReference type="NCBI Taxonomy" id="2509675"/>
    <lineage>
        <taxon>Bacteria</taxon>
        <taxon>Bacillati</taxon>
        <taxon>Chloroflexota</taxon>
        <taxon>Ktedonobacteria</taxon>
        <taxon>Ktedonobacterales</taxon>
        <taxon>Ktedonosporobacteraceae</taxon>
        <taxon>Ktedonosporobacter</taxon>
    </lineage>
</organism>
<dbReference type="CDD" id="cd19366">
    <property type="entry name" value="TenA_C_BhTenA-like"/>
    <property type="match status" value="1"/>
</dbReference>
<name>A0A4P6JSK2_KTERU</name>
<reference evidence="4 5" key="1">
    <citation type="submission" date="2019-01" db="EMBL/GenBank/DDBJ databases">
        <title>Ktedonosporobacter rubrisoli SCAWS-G2.</title>
        <authorList>
            <person name="Huang Y."/>
            <person name="Yan B."/>
        </authorList>
    </citation>
    <scope>NUCLEOTIDE SEQUENCE [LARGE SCALE GENOMIC DNA]</scope>
    <source>
        <strain evidence="4 5">SCAWS-G2</strain>
    </source>
</reference>
<dbReference type="Gene3D" id="1.20.910.10">
    <property type="entry name" value="Heme oxygenase-like"/>
    <property type="match status" value="1"/>
</dbReference>
<comment type="similarity">
    <text evidence="2">Belongs to the TenA family.</text>
</comment>
<keyword evidence="5" id="KW-1185">Reference proteome</keyword>
<dbReference type="GO" id="GO:0009228">
    <property type="term" value="P:thiamine biosynthetic process"/>
    <property type="evidence" value="ECO:0007669"/>
    <property type="project" value="UniProtKB-KW"/>
</dbReference>
<accession>A0A4P6JSK2</accession>
<evidence type="ECO:0000256" key="1">
    <source>
        <dbReference type="ARBA" id="ARBA00004948"/>
    </source>
</evidence>
<dbReference type="GO" id="GO:0005829">
    <property type="term" value="C:cytosol"/>
    <property type="evidence" value="ECO:0007669"/>
    <property type="project" value="TreeGrafter"/>
</dbReference>
<dbReference type="InterPro" id="IPR050967">
    <property type="entry name" value="Thiamine_Salvage_TenA"/>
</dbReference>
<comment type="function">
    <text evidence="2">Catalyzes an amino-pyrimidine hydrolysis reaction at the C5' of the pyrimidine moiety of thiamine compounds, a reaction that is part of a thiamine salvage pathway.</text>
</comment>
<gene>
    <name evidence="4" type="primary">tenA</name>
    <name evidence="4" type="ORF">EPA93_18350</name>
</gene>
<dbReference type="AlphaFoldDB" id="A0A4P6JSK2"/>
<dbReference type="InterPro" id="IPR027574">
    <property type="entry name" value="Thiaminase_II"/>
</dbReference>
<dbReference type="Proteomes" id="UP000290365">
    <property type="component" value="Chromosome"/>
</dbReference>
<dbReference type="SUPFAM" id="SSF48613">
    <property type="entry name" value="Heme oxygenase-like"/>
    <property type="match status" value="1"/>
</dbReference>
<dbReference type="EC" id="3.5.99.2" evidence="2"/>
<dbReference type="PANTHER" id="PTHR43198">
    <property type="entry name" value="BIFUNCTIONAL TH2 PROTEIN"/>
    <property type="match status" value="1"/>
</dbReference>
<dbReference type="EMBL" id="CP035758">
    <property type="protein sequence ID" value="QBD77846.1"/>
    <property type="molecule type" value="Genomic_DNA"/>
</dbReference>
<sequence length="239" mass="27246">MSHTENSSAAIRSGTDSPSLSERLRQSVLGLWQRQLLHPFVVALGDGSLPQANFEFYIRQDARFLDVLIQVFAYAITKTTEHSDMEQLGKYVLQTLLVEADLHRRYGERFGLSASEMANTPLAPSNYAYTRHLLSIATTGTLPEVLTSTLPCAWLYADVGRHLVGDSTLTADHPYADWLATYASPDFDAVEIWIRGWLDEHAATIDAQQERRLQEIFTISTRYEWMFWDMAWKLEVWPS</sequence>
<comment type="catalytic activity">
    <reaction evidence="2">
        <text>4-amino-5-aminomethyl-2-methylpyrimidine + H2O = 4-amino-5-hydroxymethyl-2-methylpyrimidine + NH4(+)</text>
        <dbReference type="Rhea" id="RHEA:31799"/>
        <dbReference type="ChEBI" id="CHEBI:15377"/>
        <dbReference type="ChEBI" id="CHEBI:16892"/>
        <dbReference type="ChEBI" id="CHEBI:28938"/>
        <dbReference type="ChEBI" id="CHEBI:63416"/>
        <dbReference type="EC" id="3.5.99.2"/>
    </reaction>
</comment>
<dbReference type="NCBIfam" id="TIGR04306">
    <property type="entry name" value="salvage_TenA"/>
    <property type="match status" value="1"/>
</dbReference>
<dbReference type="GO" id="GO:0009229">
    <property type="term" value="P:thiamine diphosphate biosynthetic process"/>
    <property type="evidence" value="ECO:0007669"/>
    <property type="project" value="UniProtKB-UniPathway"/>
</dbReference>
<proteinExistence type="inferred from homology"/>
<comment type="catalytic activity">
    <reaction evidence="2">
        <text>thiamine + H2O = 5-(2-hydroxyethyl)-4-methylthiazole + 4-amino-5-hydroxymethyl-2-methylpyrimidine + H(+)</text>
        <dbReference type="Rhea" id="RHEA:17509"/>
        <dbReference type="ChEBI" id="CHEBI:15377"/>
        <dbReference type="ChEBI" id="CHEBI:15378"/>
        <dbReference type="ChEBI" id="CHEBI:16892"/>
        <dbReference type="ChEBI" id="CHEBI:17957"/>
        <dbReference type="ChEBI" id="CHEBI:18385"/>
        <dbReference type="EC" id="3.5.99.2"/>
    </reaction>
</comment>
<dbReference type="GO" id="GO:0050334">
    <property type="term" value="F:thiaminase activity"/>
    <property type="evidence" value="ECO:0007669"/>
    <property type="project" value="UniProtKB-EC"/>
</dbReference>
<dbReference type="KEGG" id="kbs:EPA93_18350"/>
<evidence type="ECO:0000313" key="4">
    <source>
        <dbReference type="EMBL" id="QBD77846.1"/>
    </source>
</evidence>
<evidence type="ECO:0000259" key="3">
    <source>
        <dbReference type="Pfam" id="PF03070"/>
    </source>
</evidence>
<protein>
    <recommendedName>
        <fullName evidence="2">Aminopyrimidine aminohydrolase</fullName>
        <ecNumber evidence="2">3.5.99.2</ecNumber>
    </recommendedName>
</protein>
<evidence type="ECO:0000313" key="5">
    <source>
        <dbReference type="Proteomes" id="UP000290365"/>
    </source>
</evidence>
<dbReference type="InterPro" id="IPR004305">
    <property type="entry name" value="Thiaminase-2/PQQC"/>
</dbReference>
<feature type="domain" description="Thiaminase-2/PQQC" evidence="3">
    <location>
        <begin position="26"/>
        <end position="233"/>
    </location>
</feature>
<dbReference type="OrthoDB" id="34166at2"/>
<evidence type="ECO:0000256" key="2">
    <source>
        <dbReference type="RuleBase" id="RU363093"/>
    </source>
</evidence>
<keyword evidence="2" id="KW-0784">Thiamine biosynthesis</keyword>
<keyword evidence="2" id="KW-0378">Hydrolase</keyword>
<dbReference type="RefSeq" id="WP_129888899.1">
    <property type="nucleotide sequence ID" value="NZ_CP035758.1"/>
</dbReference>
<dbReference type="Pfam" id="PF03070">
    <property type="entry name" value="TENA_THI-4"/>
    <property type="match status" value="1"/>
</dbReference>
<comment type="pathway">
    <text evidence="1 2">Cofactor biosynthesis; thiamine diphosphate biosynthesis.</text>
</comment>